<proteinExistence type="predicted"/>
<sequence length="257" mass="29296">MMAGKERVCQMHQQPLKLFCKEDEALICLDCDRSKEHRDHETLPLETASQEYKDQFCNHLKILKEERERIVGCKADLMEESQDLLVTDVTLDPDTAHPRLILSADGKSVRQGEEAQAVPNNPERFNSYYAVLGREGFTGGRHFWEVLVGSEGGWWVGVARKSVKRKGWLNFSPEEGIWALEKYEGNYLAAKEGFNLPLTLSGEPKRIRVCLNYDGGQVAFFDADRAALMYKYSGASFSGETLLPYFYVYKKGHLRLC</sequence>
<accession>A0ACB8EG64</accession>
<name>A0ACB8EG64_9SAUR</name>
<dbReference type="Proteomes" id="UP000827872">
    <property type="component" value="Linkage Group LG03"/>
</dbReference>
<comment type="caution">
    <text evidence="1">The sequence shown here is derived from an EMBL/GenBank/DDBJ whole genome shotgun (WGS) entry which is preliminary data.</text>
</comment>
<reference evidence="1" key="1">
    <citation type="submission" date="2021-08" db="EMBL/GenBank/DDBJ databases">
        <title>The first chromosome-level gecko genome reveals the dynamic sex chromosomes of Neotropical dwarf geckos (Sphaerodactylidae: Sphaerodactylus).</title>
        <authorList>
            <person name="Pinto B.J."/>
            <person name="Keating S.E."/>
            <person name="Gamble T."/>
        </authorList>
    </citation>
    <scope>NUCLEOTIDE SEQUENCE</scope>
    <source>
        <strain evidence="1">TG3544</strain>
    </source>
</reference>
<gene>
    <name evidence="1" type="ORF">K3G42_004951</name>
</gene>
<dbReference type="EMBL" id="CM037616">
    <property type="protein sequence ID" value="KAH7991337.1"/>
    <property type="molecule type" value="Genomic_DNA"/>
</dbReference>
<evidence type="ECO:0000313" key="2">
    <source>
        <dbReference type="Proteomes" id="UP000827872"/>
    </source>
</evidence>
<keyword evidence="2" id="KW-1185">Reference proteome</keyword>
<organism evidence="1 2">
    <name type="scientific">Sphaerodactylus townsendi</name>
    <dbReference type="NCBI Taxonomy" id="933632"/>
    <lineage>
        <taxon>Eukaryota</taxon>
        <taxon>Metazoa</taxon>
        <taxon>Chordata</taxon>
        <taxon>Craniata</taxon>
        <taxon>Vertebrata</taxon>
        <taxon>Euteleostomi</taxon>
        <taxon>Lepidosauria</taxon>
        <taxon>Squamata</taxon>
        <taxon>Bifurcata</taxon>
        <taxon>Gekkota</taxon>
        <taxon>Sphaerodactylidae</taxon>
        <taxon>Sphaerodactylus</taxon>
    </lineage>
</organism>
<protein>
    <submittedName>
        <fullName evidence="1">Uncharacterized protein</fullName>
    </submittedName>
</protein>
<evidence type="ECO:0000313" key="1">
    <source>
        <dbReference type="EMBL" id="KAH7991337.1"/>
    </source>
</evidence>